<name>A0ABQ2NSY1_9BACI</name>
<dbReference type="InterPro" id="IPR011611">
    <property type="entry name" value="PfkB_dom"/>
</dbReference>
<dbReference type="NCBIfam" id="TIGR03168">
    <property type="entry name" value="1-PFK"/>
    <property type="match status" value="1"/>
</dbReference>
<dbReference type="InterPro" id="IPR017583">
    <property type="entry name" value="Tagatose/fructose_Pkinase"/>
</dbReference>
<evidence type="ECO:0000256" key="5">
    <source>
        <dbReference type="ARBA" id="ARBA00022840"/>
    </source>
</evidence>
<keyword evidence="9" id="KW-1185">Reference proteome</keyword>
<gene>
    <name evidence="8" type="primary">fruK-1</name>
    <name evidence="8" type="ORF">GCM10011346_17020</name>
</gene>
<dbReference type="Pfam" id="PF00294">
    <property type="entry name" value="PfkB"/>
    <property type="match status" value="1"/>
</dbReference>
<dbReference type="NCBIfam" id="TIGR03828">
    <property type="entry name" value="pfkB"/>
    <property type="match status" value="1"/>
</dbReference>
<dbReference type="InterPro" id="IPR022463">
    <property type="entry name" value="1-PFruKinase"/>
</dbReference>
<dbReference type="InterPro" id="IPR029056">
    <property type="entry name" value="Ribokinase-like"/>
</dbReference>
<dbReference type="PIRSF" id="PIRSF000535">
    <property type="entry name" value="1PFK/6PFK/LacC"/>
    <property type="match status" value="1"/>
</dbReference>
<evidence type="ECO:0000256" key="2">
    <source>
        <dbReference type="ARBA" id="ARBA00022679"/>
    </source>
</evidence>
<accession>A0ABQ2NSY1</accession>
<dbReference type="Gene3D" id="3.40.1190.20">
    <property type="match status" value="1"/>
</dbReference>
<feature type="domain" description="Carbohydrate kinase PfkB" evidence="7">
    <location>
        <begin position="13"/>
        <end position="291"/>
    </location>
</feature>
<keyword evidence="2 6" id="KW-0808">Transferase</keyword>
<dbReference type="PANTHER" id="PTHR46566:SF1">
    <property type="entry name" value="1-PHOSPHOFRUCTOKINASE"/>
    <property type="match status" value="1"/>
</dbReference>
<protein>
    <recommendedName>
        <fullName evidence="6">Tagatose-6-phosphate kinase</fullName>
        <ecNumber evidence="6">2.7.1.144</ecNumber>
    </recommendedName>
</protein>
<dbReference type="Proteomes" id="UP000641206">
    <property type="component" value="Unassembled WGS sequence"/>
</dbReference>
<evidence type="ECO:0000313" key="9">
    <source>
        <dbReference type="Proteomes" id="UP000641206"/>
    </source>
</evidence>
<evidence type="ECO:0000259" key="7">
    <source>
        <dbReference type="Pfam" id="PF00294"/>
    </source>
</evidence>
<reference evidence="9" key="1">
    <citation type="journal article" date="2019" name="Int. J. Syst. Evol. Microbiol.">
        <title>The Global Catalogue of Microorganisms (GCM) 10K type strain sequencing project: providing services to taxonomists for standard genome sequencing and annotation.</title>
        <authorList>
            <consortium name="The Broad Institute Genomics Platform"/>
            <consortium name="The Broad Institute Genome Sequencing Center for Infectious Disease"/>
            <person name="Wu L."/>
            <person name="Ma J."/>
        </authorList>
    </citation>
    <scope>NUCLEOTIDE SEQUENCE [LARGE SCALE GENOMIC DNA]</scope>
    <source>
        <strain evidence="9">CGMCC 1.7693</strain>
    </source>
</reference>
<proteinExistence type="inferred from homology"/>
<dbReference type="GO" id="GO:0016301">
    <property type="term" value="F:kinase activity"/>
    <property type="evidence" value="ECO:0007669"/>
    <property type="project" value="UniProtKB-KW"/>
</dbReference>
<keyword evidence="5 6" id="KW-0067">ATP-binding</keyword>
<comment type="pathway">
    <text evidence="6">Carbohydrate metabolism; D-tagatose 6-phosphate degradation; D-glyceraldehyde 3-phosphate and glycerone phosphate from D-tagatose 6-phosphate: step 1/2.</text>
</comment>
<keyword evidence="6" id="KW-0423">Lactose metabolism</keyword>
<evidence type="ECO:0000256" key="1">
    <source>
        <dbReference type="ARBA" id="ARBA00005380"/>
    </source>
</evidence>
<comment type="caution">
    <text evidence="8">The sequence shown here is derived from an EMBL/GenBank/DDBJ whole genome shotgun (WGS) entry which is preliminary data.</text>
</comment>
<organism evidence="8 9">
    <name type="scientific">Oceanobacillus neutriphilus</name>
    <dbReference type="NCBI Taxonomy" id="531815"/>
    <lineage>
        <taxon>Bacteria</taxon>
        <taxon>Bacillati</taxon>
        <taxon>Bacillota</taxon>
        <taxon>Bacilli</taxon>
        <taxon>Bacillales</taxon>
        <taxon>Bacillaceae</taxon>
        <taxon>Oceanobacillus</taxon>
    </lineage>
</organism>
<evidence type="ECO:0000256" key="3">
    <source>
        <dbReference type="ARBA" id="ARBA00022741"/>
    </source>
</evidence>
<comment type="catalytic activity">
    <reaction evidence="6">
        <text>D-tagatofuranose 6-phosphate + ATP = D-tagatofuranose 1,6-bisphosphate + ADP + H(+)</text>
        <dbReference type="Rhea" id="RHEA:12420"/>
        <dbReference type="ChEBI" id="CHEBI:15378"/>
        <dbReference type="ChEBI" id="CHEBI:30616"/>
        <dbReference type="ChEBI" id="CHEBI:58694"/>
        <dbReference type="ChEBI" id="CHEBI:58695"/>
        <dbReference type="ChEBI" id="CHEBI:456216"/>
        <dbReference type="EC" id="2.7.1.144"/>
    </reaction>
</comment>
<comment type="similarity">
    <text evidence="1">Belongs to the carbohydrate kinase pfkB family.</text>
</comment>
<evidence type="ECO:0000256" key="6">
    <source>
        <dbReference type="PIRNR" id="PIRNR000535"/>
    </source>
</evidence>
<sequence length="309" mass="33773">MNAMIYTCTLNTAIDMFIEMEDFLPDKVNRSIYDEFQPNGKGVNISIILNKLGTPSTAIGYIAGFSGHYIQDELKKMGIDTDFTEVDGVTRINAFVKSNQGEYKIVNSGPKITDIKIDELLNKIAGFTKEDVLFVSGSLPKGVEPSILVAIAKHAADIGFRLILDISHPILSELVHYQPYLIKPNDEELQNLFPEDNLDSEQAIVYAARKLIDKGCQNILVSMGGQGAYLVNKESTLYCPAPKGEVVNTACAGDTTLATFYITLQTNTPEAALKKAVAAGSSTAFRSGLTDFEDVENLMKDLNVKTLTI</sequence>
<dbReference type="EMBL" id="BMLW01000004">
    <property type="protein sequence ID" value="GGP10133.1"/>
    <property type="molecule type" value="Genomic_DNA"/>
</dbReference>
<evidence type="ECO:0000256" key="4">
    <source>
        <dbReference type="ARBA" id="ARBA00022777"/>
    </source>
</evidence>
<keyword evidence="3 6" id="KW-0547">Nucleotide-binding</keyword>
<dbReference type="RefSeq" id="WP_229720141.1">
    <property type="nucleotide sequence ID" value="NZ_BMLW01000004.1"/>
</dbReference>
<comment type="similarity">
    <text evidence="6">Belongs to the carbohydrate kinase PfkB family. LacC subfamily.</text>
</comment>
<dbReference type="SUPFAM" id="SSF53613">
    <property type="entry name" value="Ribokinase-like"/>
    <property type="match status" value="1"/>
</dbReference>
<keyword evidence="4 8" id="KW-0418">Kinase</keyword>
<dbReference type="CDD" id="cd01164">
    <property type="entry name" value="FruK_PfkB_like"/>
    <property type="match status" value="1"/>
</dbReference>
<evidence type="ECO:0000313" key="8">
    <source>
        <dbReference type="EMBL" id="GGP10133.1"/>
    </source>
</evidence>
<dbReference type="EC" id="2.7.1.144" evidence="6"/>
<dbReference type="PANTHER" id="PTHR46566">
    <property type="entry name" value="1-PHOSPHOFRUCTOKINASE-RELATED"/>
    <property type="match status" value="1"/>
</dbReference>